<accession>D7TE81</accession>
<proteinExistence type="predicted"/>
<evidence type="ECO:0000313" key="2">
    <source>
        <dbReference type="Proteomes" id="UP000009183"/>
    </source>
</evidence>
<dbReference type="Proteomes" id="UP000009183">
    <property type="component" value="Chromosome 12"/>
</dbReference>
<protein>
    <submittedName>
        <fullName evidence="1">Uncharacterized protein</fullName>
    </submittedName>
</protein>
<dbReference type="InParanoid" id="D7TE81"/>
<dbReference type="AlphaFoldDB" id="D7TE81"/>
<evidence type="ECO:0000313" key="1">
    <source>
        <dbReference type="EMBL" id="CBI28804.3"/>
    </source>
</evidence>
<reference evidence="2" key="1">
    <citation type="journal article" date="2007" name="Nature">
        <title>The grapevine genome sequence suggests ancestral hexaploidization in major angiosperm phyla.</title>
        <authorList>
            <consortium name="The French-Italian Public Consortium for Grapevine Genome Characterization."/>
            <person name="Jaillon O."/>
            <person name="Aury J.-M."/>
            <person name="Noel B."/>
            <person name="Policriti A."/>
            <person name="Clepet C."/>
            <person name="Casagrande A."/>
            <person name="Choisne N."/>
            <person name="Aubourg S."/>
            <person name="Vitulo N."/>
            <person name="Jubin C."/>
            <person name="Vezzi A."/>
            <person name="Legeai F."/>
            <person name="Hugueney P."/>
            <person name="Dasilva C."/>
            <person name="Horner D."/>
            <person name="Mica E."/>
            <person name="Jublot D."/>
            <person name="Poulain J."/>
            <person name="Bruyere C."/>
            <person name="Billault A."/>
            <person name="Segurens B."/>
            <person name="Gouyvenoux M."/>
            <person name="Ugarte E."/>
            <person name="Cattonaro F."/>
            <person name="Anthouard V."/>
            <person name="Vico V."/>
            <person name="Del Fabbro C."/>
            <person name="Alaux M."/>
            <person name="Di Gaspero G."/>
            <person name="Dumas V."/>
            <person name="Felice N."/>
            <person name="Paillard S."/>
            <person name="Juman I."/>
            <person name="Moroldo M."/>
            <person name="Scalabrin S."/>
            <person name="Canaguier A."/>
            <person name="Le Clainche I."/>
            <person name="Malacrida G."/>
            <person name="Durand E."/>
            <person name="Pesole G."/>
            <person name="Laucou V."/>
            <person name="Chatelet P."/>
            <person name="Merdinoglu D."/>
            <person name="Delledonne M."/>
            <person name="Pezzotti M."/>
            <person name="Lecharny A."/>
            <person name="Scarpelli C."/>
            <person name="Artiguenave F."/>
            <person name="Pe M.E."/>
            <person name="Valle G."/>
            <person name="Morgante M."/>
            <person name="Caboche M."/>
            <person name="Adam-Blondon A.-F."/>
            <person name="Weissenbach J."/>
            <person name="Quetier F."/>
            <person name="Wincker P."/>
        </authorList>
    </citation>
    <scope>NUCLEOTIDE SEQUENCE [LARGE SCALE GENOMIC DNA]</scope>
    <source>
        <strain evidence="2">cv. Pinot noir / PN40024</strain>
    </source>
</reference>
<dbReference type="EMBL" id="FN595765">
    <property type="protein sequence ID" value="CBI28804.3"/>
    <property type="molecule type" value="Genomic_DNA"/>
</dbReference>
<sequence length="85" mass="9551">MLNLVSGASVWMLQVPSTLSLVMHREGSRSLRNKIEKSPKGCCFFEWFKSPLGHRCKSHEHPAPGPTSQPFHHLTCLQLSPLTRA</sequence>
<name>D7TE81_VITVI</name>
<keyword evidence="2" id="KW-1185">Reference proteome</keyword>
<gene>
    <name evidence="1" type="ordered locus">VIT_12s0059g00680</name>
</gene>
<dbReference type="HOGENOM" id="CLU_2517183_0_0_1"/>
<organism evidence="1 2">
    <name type="scientific">Vitis vinifera</name>
    <name type="common">Grape</name>
    <dbReference type="NCBI Taxonomy" id="29760"/>
    <lineage>
        <taxon>Eukaryota</taxon>
        <taxon>Viridiplantae</taxon>
        <taxon>Streptophyta</taxon>
        <taxon>Embryophyta</taxon>
        <taxon>Tracheophyta</taxon>
        <taxon>Spermatophyta</taxon>
        <taxon>Magnoliopsida</taxon>
        <taxon>eudicotyledons</taxon>
        <taxon>Gunneridae</taxon>
        <taxon>Pentapetalae</taxon>
        <taxon>rosids</taxon>
        <taxon>Vitales</taxon>
        <taxon>Vitaceae</taxon>
        <taxon>Viteae</taxon>
        <taxon>Vitis</taxon>
    </lineage>
</organism>
<dbReference type="PaxDb" id="29760-VIT_12s0059g00680.t01"/>